<dbReference type="Pfam" id="PF13302">
    <property type="entry name" value="Acetyltransf_3"/>
    <property type="match status" value="1"/>
</dbReference>
<reference evidence="2 3" key="1">
    <citation type="submission" date="2016-07" db="EMBL/GenBank/DDBJ databases">
        <title>Characterization of isolates of Eisenbergiella tayi derived from blood cultures, using whole genome sequencing.</title>
        <authorList>
            <person name="Burdz T."/>
            <person name="Wiebe D."/>
            <person name="Huynh C."/>
            <person name="Bernard K."/>
        </authorList>
    </citation>
    <scope>NUCLEOTIDE SEQUENCE [LARGE SCALE GENOMIC DNA]</scope>
    <source>
        <strain evidence="2 3">NML 120489</strain>
    </source>
</reference>
<sequence length="274" mass="31478">MLEKVVLELGWEPAAEEIEELREGLALYQVKLESGMREKGEQGEGVVYITDRPDAVREKMGDEACILLFLTEENRKLEWGNIPYAVESLEGLDGDFLGKVYQRHRGEPWVILETERLVVREMEEGDLEALYRIYDQRDAADFLDGLSADRDEERAYIKDYIEKVYAFYGFGIWMLEEKSGGRCVGRAGFHMREGFAYPELGFIMAQEDQRKGYCLEACSALLEYGFRELEFDGVQALVAEGNRASEEVCRRLGGTPAEKICWKGKKCLRFVWEA</sequence>
<comment type="caution">
    <text evidence="2">The sequence shown here is derived from an EMBL/GenBank/DDBJ whole genome shotgun (WGS) entry which is preliminary data.</text>
</comment>
<dbReference type="SUPFAM" id="SSF55729">
    <property type="entry name" value="Acyl-CoA N-acyltransferases (Nat)"/>
    <property type="match status" value="1"/>
</dbReference>
<evidence type="ECO:0000313" key="2">
    <source>
        <dbReference type="EMBL" id="ODM13583.1"/>
    </source>
</evidence>
<feature type="domain" description="N-acetyltransferase" evidence="1">
    <location>
        <begin position="117"/>
        <end position="274"/>
    </location>
</feature>
<proteinExistence type="predicted"/>
<dbReference type="RefSeq" id="WP_069156140.1">
    <property type="nucleotide sequence ID" value="NZ_DBFYTC010000152.1"/>
</dbReference>
<dbReference type="GO" id="GO:0016747">
    <property type="term" value="F:acyltransferase activity, transferring groups other than amino-acyl groups"/>
    <property type="evidence" value="ECO:0007669"/>
    <property type="project" value="InterPro"/>
</dbReference>
<evidence type="ECO:0000259" key="1">
    <source>
        <dbReference type="PROSITE" id="PS51186"/>
    </source>
</evidence>
<name>A0A1E3AY06_9FIRM</name>
<organism evidence="2 3">
    <name type="scientific">Eisenbergiella tayi</name>
    <dbReference type="NCBI Taxonomy" id="1432052"/>
    <lineage>
        <taxon>Bacteria</taxon>
        <taxon>Bacillati</taxon>
        <taxon>Bacillota</taxon>
        <taxon>Clostridia</taxon>
        <taxon>Lachnospirales</taxon>
        <taxon>Lachnospiraceae</taxon>
        <taxon>Eisenbergiella</taxon>
    </lineage>
</organism>
<dbReference type="EMBL" id="MCGI01000001">
    <property type="protein sequence ID" value="ODM13583.1"/>
    <property type="molecule type" value="Genomic_DNA"/>
</dbReference>
<dbReference type="Proteomes" id="UP000095003">
    <property type="component" value="Unassembled WGS sequence"/>
</dbReference>
<protein>
    <recommendedName>
        <fullName evidence="1">N-acetyltransferase domain-containing protein</fullName>
    </recommendedName>
</protein>
<dbReference type="Gene3D" id="3.40.630.30">
    <property type="match status" value="1"/>
</dbReference>
<dbReference type="PANTHER" id="PTHR43792">
    <property type="entry name" value="GNAT FAMILY, PUTATIVE (AFU_ORTHOLOGUE AFUA_3G00765)-RELATED-RELATED"/>
    <property type="match status" value="1"/>
</dbReference>
<accession>A0A1E3AY06</accession>
<dbReference type="PROSITE" id="PS51186">
    <property type="entry name" value="GNAT"/>
    <property type="match status" value="1"/>
</dbReference>
<dbReference type="GeneID" id="93299793"/>
<dbReference type="InterPro" id="IPR000182">
    <property type="entry name" value="GNAT_dom"/>
</dbReference>
<gene>
    <name evidence="2" type="ORF">BEH84_01299</name>
</gene>
<dbReference type="PANTHER" id="PTHR43792:SF1">
    <property type="entry name" value="N-ACETYLTRANSFERASE DOMAIN-CONTAINING PROTEIN"/>
    <property type="match status" value="1"/>
</dbReference>
<dbReference type="AlphaFoldDB" id="A0A1E3AY06"/>
<evidence type="ECO:0000313" key="3">
    <source>
        <dbReference type="Proteomes" id="UP000095003"/>
    </source>
</evidence>
<dbReference type="InterPro" id="IPR051531">
    <property type="entry name" value="N-acetyltransferase"/>
</dbReference>
<dbReference type="InterPro" id="IPR016181">
    <property type="entry name" value="Acyl_CoA_acyltransferase"/>
</dbReference>